<dbReference type="Gene3D" id="1.50.10.10">
    <property type="match status" value="1"/>
</dbReference>
<keyword evidence="5 14" id="KW-0378">Hydrolase</keyword>
<dbReference type="GO" id="GO:0005783">
    <property type="term" value="C:endoplasmic reticulum"/>
    <property type="evidence" value="ECO:0007669"/>
    <property type="project" value="TreeGrafter"/>
</dbReference>
<evidence type="ECO:0000256" key="7">
    <source>
        <dbReference type="ARBA" id="ARBA00023180"/>
    </source>
</evidence>
<evidence type="ECO:0000313" key="17">
    <source>
        <dbReference type="Proteomes" id="UP001187682"/>
    </source>
</evidence>
<dbReference type="InterPro" id="IPR012341">
    <property type="entry name" value="6hp_glycosidase-like_sf"/>
</dbReference>
<dbReference type="Proteomes" id="UP001187682">
    <property type="component" value="Unassembled WGS sequence"/>
</dbReference>
<dbReference type="PRINTS" id="PR00747">
    <property type="entry name" value="GLYHDRLASE47"/>
</dbReference>
<keyword evidence="8 14" id="KW-0326">Glycosidase</keyword>
<evidence type="ECO:0000256" key="2">
    <source>
        <dbReference type="ARBA" id="ARBA00004922"/>
    </source>
</evidence>
<accession>A0AAE8SW65</accession>
<evidence type="ECO:0000256" key="3">
    <source>
        <dbReference type="ARBA" id="ARBA00007658"/>
    </source>
</evidence>
<dbReference type="GO" id="GO:0016020">
    <property type="term" value="C:membrane"/>
    <property type="evidence" value="ECO:0007669"/>
    <property type="project" value="InterPro"/>
</dbReference>
<dbReference type="InterPro" id="IPR036026">
    <property type="entry name" value="Seven-hairpin_glycosidases"/>
</dbReference>
<dbReference type="InterPro" id="IPR050749">
    <property type="entry name" value="Glycosyl_Hydrolase_47"/>
</dbReference>
<dbReference type="Pfam" id="PF01532">
    <property type="entry name" value="Glyco_hydro_47"/>
    <property type="match status" value="1"/>
</dbReference>
<protein>
    <recommendedName>
        <fullName evidence="14">alpha-1,2-Mannosidase</fullName>
        <ecNumber evidence="14">3.2.1.-</ecNumber>
    </recommendedName>
</protein>
<evidence type="ECO:0000256" key="4">
    <source>
        <dbReference type="ARBA" id="ARBA00022729"/>
    </source>
</evidence>
<feature type="signal peptide" evidence="15">
    <location>
        <begin position="1"/>
        <end position="20"/>
    </location>
</feature>
<dbReference type="PANTHER" id="PTHR11742">
    <property type="entry name" value="MANNOSYL-OLIGOSACCHARIDE ALPHA-1,2-MANNOSIDASE-RELATED"/>
    <property type="match status" value="1"/>
</dbReference>
<evidence type="ECO:0000313" key="16">
    <source>
        <dbReference type="EMBL" id="SPO02672.1"/>
    </source>
</evidence>
<gene>
    <name evidence="16" type="ORF">DNG_05345</name>
</gene>
<comment type="catalytic activity">
    <reaction evidence="9">
        <text>N(4)-(alpha-D-Man-(1-&gt;2)-alpha-D-Man-(1-&gt;2)-alpha-D-Man-(1-&gt;3)-[alpha-D-Man-(1-&gt;3)-[alpha-D-Man-(1-&gt;2)-alpha-D-Man-(1-&gt;6)]-alpha-D-Man-(1-&gt;6)]-beta-D-Man-(1-&gt;4)-beta-D-GlcNAc-(1-&gt;4)-beta-D-GlcNAc)-L-asparaginyl-[protein] (N-glucan mannose isomer 8A1,2,3B1,3) + 3 H2O = N(4)-(alpha-D-Man-(1-&gt;3)-[alpha-D-Man-(1-&gt;3)-[alpha-D-Man-(1-&gt;6)]-alpha-D-Man-(1-&gt;6)]-beta-D-Man-(1-&gt;4)-beta-D-GlcNAc-(1-&gt;4)-beta-D-GlcNAc)-L-asparaginyl-[protein] (N-glucan mannose isomer 5A1,2) + 3 beta-D-mannose</text>
        <dbReference type="Rhea" id="RHEA:56028"/>
        <dbReference type="Rhea" id="RHEA-COMP:14358"/>
        <dbReference type="Rhea" id="RHEA-COMP:14367"/>
        <dbReference type="ChEBI" id="CHEBI:15377"/>
        <dbReference type="ChEBI" id="CHEBI:28563"/>
        <dbReference type="ChEBI" id="CHEBI:59087"/>
        <dbReference type="ChEBI" id="CHEBI:60628"/>
        <dbReference type="EC" id="3.2.1.113"/>
    </reaction>
</comment>
<evidence type="ECO:0000256" key="11">
    <source>
        <dbReference type="PIRSR" id="PIRSR601382-1"/>
    </source>
</evidence>
<feature type="active site" description="Proton donor" evidence="11">
    <location>
        <position position="107"/>
    </location>
</feature>
<sequence length="509" mass="57159">MKTSTVWLLPLAALATTTTAAESAKLNAVEEVFRRSWNGYREHAWGHDSLRPISNSYADDRNGWGATAVDALGTAIIMGLDDVVDDILNYIKTIDFSKTDTEISLFETTIRYLGGMLSAYDLLKGPYKRSDLSAKAVNVLLEQSVVLADNLKVAFNTTSGLPDNNLFFDPEPRVAGSWETGLAVAGTLILEWERLSDLTGDREYGNLVKRAENYLLNPQPPENEPFPGLMGSRLFVENGTFADNIGSWGGGSDSFYEYLIKMYIYDPDRFEFYRDRWVVTAESSIEYLASHPTTRPELTFLAMFSGTEPQFYFSHLGCFSGGNFILGGLVLKEQRYVDFGLDLTAGCHETYVQTSSGIGPELFQWQDKDTPLDAGNNHGPETDAQREFYKDAGFWIMNSQYVLRPEVIESYYYAYRATGDEMYREWAWDAFVSINRTCSVGSGLSAINNVMLVDGKADYQDFQESFLFAEVMKYIYLILSDDSDVQVKKDGKNLFVFNTEAHPIKVLGS</sequence>
<comment type="similarity">
    <text evidence="3 14">Belongs to the glycosyl hydrolase 47 family.</text>
</comment>
<evidence type="ECO:0000256" key="9">
    <source>
        <dbReference type="ARBA" id="ARBA00047669"/>
    </source>
</evidence>
<dbReference type="EMBL" id="ONZQ02000007">
    <property type="protein sequence ID" value="SPO02672.1"/>
    <property type="molecule type" value="Genomic_DNA"/>
</dbReference>
<dbReference type="EC" id="3.2.1.-" evidence="14"/>
<keyword evidence="7" id="KW-0325">Glycoprotein</keyword>
<keyword evidence="6 13" id="KW-1015">Disulfide bond</keyword>
<reference evidence="16" key="1">
    <citation type="submission" date="2018-03" db="EMBL/GenBank/DDBJ databases">
        <authorList>
            <person name="Guldener U."/>
        </authorList>
    </citation>
    <scope>NUCLEOTIDE SEQUENCE</scope>
</reference>
<dbReference type="GO" id="GO:0036503">
    <property type="term" value="P:ERAD pathway"/>
    <property type="evidence" value="ECO:0007669"/>
    <property type="project" value="UniProtKB-ARBA"/>
</dbReference>
<evidence type="ECO:0000256" key="10">
    <source>
        <dbReference type="ARBA" id="ARBA00048605"/>
    </source>
</evidence>
<dbReference type="FunFam" id="1.50.10.10:FF:000047">
    <property type="entry name" value="Mannosyl-oligosaccharide alpha-1,2-mannosidase"/>
    <property type="match status" value="1"/>
</dbReference>
<comment type="cofactor">
    <cofactor evidence="1 12">
        <name>Ca(2+)</name>
        <dbReference type="ChEBI" id="CHEBI:29108"/>
    </cofactor>
</comment>
<comment type="caution">
    <text evidence="16">The sequence shown here is derived from an EMBL/GenBank/DDBJ whole genome shotgun (WGS) entry which is preliminary data.</text>
</comment>
<dbReference type="PANTHER" id="PTHR11742:SF101">
    <property type="entry name" value="MANNOSYL-OLIGOSACCHARIDE ALPHA-1,2-MANNOSIDASE 1B"/>
    <property type="match status" value="1"/>
</dbReference>
<keyword evidence="12" id="KW-0479">Metal-binding</keyword>
<evidence type="ECO:0000256" key="5">
    <source>
        <dbReference type="ARBA" id="ARBA00022801"/>
    </source>
</evidence>
<comment type="pathway">
    <text evidence="2">Protein modification; protein glycosylation.</text>
</comment>
<organism evidence="16 17">
    <name type="scientific">Cephalotrichum gorgonifer</name>
    <dbReference type="NCBI Taxonomy" id="2041049"/>
    <lineage>
        <taxon>Eukaryota</taxon>
        <taxon>Fungi</taxon>
        <taxon>Dikarya</taxon>
        <taxon>Ascomycota</taxon>
        <taxon>Pezizomycotina</taxon>
        <taxon>Sordariomycetes</taxon>
        <taxon>Hypocreomycetidae</taxon>
        <taxon>Microascales</taxon>
        <taxon>Microascaceae</taxon>
        <taxon>Cephalotrichum</taxon>
    </lineage>
</organism>
<evidence type="ECO:0000256" key="1">
    <source>
        <dbReference type="ARBA" id="ARBA00001913"/>
    </source>
</evidence>
<dbReference type="GO" id="GO:0005509">
    <property type="term" value="F:calcium ion binding"/>
    <property type="evidence" value="ECO:0007669"/>
    <property type="project" value="InterPro"/>
</dbReference>
<evidence type="ECO:0000256" key="14">
    <source>
        <dbReference type="RuleBase" id="RU361193"/>
    </source>
</evidence>
<dbReference type="GO" id="GO:0004571">
    <property type="term" value="F:mannosyl-oligosaccharide 1,2-alpha-mannosidase activity"/>
    <property type="evidence" value="ECO:0007669"/>
    <property type="project" value="UniProtKB-EC"/>
</dbReference>
<dbReference type="GO" id="GO:0005975">
    <property type="term" value="P:carbohydrate metabolic process"/>
    <property type="evidence" value="ECO:0007669"/>
    <property type="project" value="InterPro"/>
</dbReference>
<keyword evidence="4 15" id="KW-0732">Signal</keyword>
<feature type="active site" evidence="11">
    <location>
        <position position="253"/>
    </location>
</feature>
<feature type="active site" description="Proton donor" evidence="11">
    <location>
        <position position="361"/>
    </location>
</feature>
<comment type="catalytic activity">
    <reaction evidence="10">
        <text>N(4)-(alpha-D-Man-(1-&gt;2)-alpha-D-Man-(1-&gt;2)-alpha-D-Man-(1-&gt;3)-[alpha-D-Man-(1-&gt;2)-alpha-D-Man-(1-&gt;3)-[alpha-D-Man-(1-&gt;2)-alpha-D-Man-(1-&gt;6)]-alpha-D-Man-(1-&gt;6)]-beta-D-Man-(1-&gt;4)-beta-D-GlcNAc-(1-&gt;4)-beta-D-GlcNAc)-L-asparaginyl-[protein] (N-glucan mannose isomer 9A1,2,3B1,2,3) + 4 H2O = N(4)-(alpha-D-Man-(1-&gt;3)-[alpha-D-Man-(1-&gt;3)-[alpha-D-Man-(1-&gt;6)]-alpha-D-Man-(1-&gt;6)]-beta-D-Man-(1-&gt;4)-beta-D-GlcNAc-(1-&gt;4)-beta-D-GlcNAc)-L-asparaginyl-[protein] (N-glucan mannose isomer 5A1,2) + 4 beta-D-mannose</text>
        <dbReference type="Rhea" id="RHEA:56008"/>
        <dbReference type="Rhea" id="RHEA-COMP:14356"/>
        <dbReference type="Rhea" id="RHEA-COMP:14367"/>
        <dbReference type="ChEBI" id="CHEBI:15377"/>
        <dbReference type="ChEBI" id="CHEBI:28563"/>
        <dbReference type="ChEBI" id="CHEBI:59087"/>
        <dbReference type="ChEBI" id="CHEBI:139493"/>
        <dbReference type="EC" id="3.2.1.113"/>
    </reaction>
</comment>
<dbReference type="SUPFAM" id="SSF48225">
    <property type="entry name" value="Seven-hairpin glycosidases"/>
    <property type="match status" value="1"/>
</dbReference>
<evidence type="ECO:0000256" key="12">
    <source>
        <dbReference type="PIRSR" id="PIRSR601382-2"/>
    </source>
</evidence>
<proteinExistence type="inferred from homology"/>
<feature type="active site" evidence="11">
    <location>
        <position position="406"/>
    </location>
</feature>
<dbReference type="AlphaFoldDB" id="A0AAE8SW65"/>
<feature type="chain" id="PRO_5042010214" description="alpha-1,2-Mannosidase" evidence="15">
    <location>
        <begin position="21"/>
        <end position="509"/>
    </location>
</feature>
<feature type="disulfide bond" evidence="13">
    <location>
        <begin position="318"/>
        <end position="347"/>
    </location>
</feature>
<evidence type="ECO:0000256" key="6">
    <source>
        <dbReference type="ARBA" id="ARBA00023157"/>
    </source>
</evidence>
<evidence type="ECO:0000256" key="8">
    <source>
        <dbReference type="ARBA" id="ARBA00023295"/>
    </source>
</evidence>
<keyword evidence="12" id="KW-0106">Calcium</keyword>
<keyword evidence="17" id="KW-1185">Reference proteome</keyword>
<feature type="binding site" evidence="12">
    <location>
        <position position="499"/>
    </location>
    <ligand>
        <name>Ca(2+)</name>
        <dbReference type="ChEBI" id="CHEBI:29108"/>
    </ligand>
</feature>
<evidence type="ECO:0000256" key="15">
    <source>
        <dbReference type="SAM" id="SignalP"/>
    </source>
</evidence>
<dbReference type="InterPro" id="IPR001382">
    <property type="entry name" value="Glyco_hydro_47"/>
</dbReference>
<name>A0AAE8SW65_9PEZI</name>
<evidence type="ECO:0000256" key="13">
    <source>
        <dbReference type="PIRSR" id="PIRSR601382-3"/>
    </source>
</evidence>